<dbReference type="PhylomeDB" id="A0A0G4H2V6"/>
<feature type="compositionally biased region" description="Basic residues" evidence="5">
    <location>
        <begin position="466"/>
        <end position="480"/>
    </location>
</feature>
<dbReference type="InterPro" id="IPR001965">
    <property type="entry name" value="Znf_PHD"/>
</dbReference>
<dbReference type="InterPro" id="IPR019786">
    <property type="entry name" value="Zinc_finger_PHD-type_CS"/>
</dbReference>
<sequence>MRCQVSFRLPRFSITSLYVRVCVADPYLPNLADSLGLEWRGEEASLVAYRPDGEARHDERVFSVSDITSSRLILRAFAQAAHHRNATAGDGATMVDVRRIKLQAQPTDKHAVDKGTSAGTGSKGPAHHDGGGADVCGVGGDDDMDWADDVFSRDGQPRRKAGKGKTVSRKPAEHQSAVQGVHWCERDQAWQAKWRSTRDGKQEWKQRWPSSIVSRWSALAGRRSGGEPSIRAASGASGAPADHPGGPADVDRSGSKGLSAREADVFAHQLIERARREQLELHTFNGRGGLGINWHPQGHVFRVNINRKSKGKDVCEYMTSLTGRPIRRADIVNSFRQGVLRRNEVFTEALSSDAILIDISWLDDDMSDADGRQDGSSDESIPLVRKGRRKGPLVKRQSDDAEEISGPPDIQRSRAPLPSIGGGKRGAAEHRSSSDSEWLGSSSPSSGGERRDSDFHDGRGPCPPSRPRRKQIVHRHKQPHGGKGLTGLADGQLRNAQSGGIDEVGSGSDDSARCWKCGKGDNEKLLLLCDNRGCSAAYHTYCVQLTAVPEGQWFCPKCTHNSDALLSAPAQPTGTRQTRRIKGQGDPPRRPAPKRKTVDRKRARDEADLDGLTGTALAKALADRLIRRFNDACPPANGGVGVCMTSPRRFAAYFDSQGKYLGFRKFVIDGPDSRGSIIDALRQCVAYRNTIHRDQLGDRATIIDLSWLDRQQQGGEEELGLSVRDQSSDRSPSRSTAAEMRLSPTAAHP</sequence>
<dbReference type="Proteomes" id="UP000041254">
    <property type="component" value="Unassembled WGS sequence"/>
</dbReference>
<dbReference type="VEuPathDB" id="CryptoDB:Vbra_22438"/>
<name>A0A0G4H2V6_VITBC</name>
<dbReference type="InterPro" id="IPR047157">
    <property type="entry name" value="PHRF1/Atg35"/>
</dbReference>
<dbReference type="SMART" id="SM00249">
    <property type="entry name" value="PHD"/>
    <property type="match status" value="1"/>
</dbReference>
<feature type="region of interest" description="Disordered" evidence="5">
    <location>
        <begin position="566"/>
        <end position="605"/>
    </location>
</feature>
<gene>
    <name evidence="7" type="ORF">Vbra_22438</name>
</gene>
<evidence type="ECO:0000256" key="3">
    <source>
        <dbReference type="ARBA" id="ARBA00022833"/>
    </source>
</evidence>
<dbReference type="CDD" id="cd15545">
    <property type="entry name" value="PHD_BAZ2A_like"/>
    <property type="match status" value="1"/>
</dbReference>
<reference evidence="7 8" key="1">
    <citation type="submission" date="2014-11" db="EMBL/GenBank/DDBJ databases">
        <authorList>
            <person name="Zhu J."/>
            <person name="Qi W."/>
            <person name="Song R."/>
        </authorList>
    </citation>
    <scope>NUCLEOTIDE SEQUENCE [LARGE SCALE GENOMIC DNA]</scope>
</reference>
<dbReference type="GO" id="GO:0008270">
    <property type="term" value="F:zinc ion binding"/>
    <property type="evidence" value="ECO:0007669"/>
    <property type="project" value="UniProtKB-KW"/>
</dbReference>
<accession>A0A0G4H2V6</accession>
<evidence type="ECO:0000313" key="8">
    <source>
        <dbReference type="Proteomes" id="UP000041254"/>
    </source>
</evidence>
<feature type="region of interest" description="Disordered" evidence="5">
    <location>
        <begin position="716"/>
        <end position="749"/>
    </location>
</feature>
<feature type="region of interest" description="Disordered" evidence="5">
    <location>
        <begin position="368"/>
        <end position="512"/>
    </location>
</feature>
<dbReference type="STRING" id="1169540.A0A0G4H2V6"/>
<evidence type="ECO:0000256" key="2">
    <source>
        <dbReference type="ARBA" id="ARBA00022771"/>
    </source>
</evidence>
<dbReference type="PANTHER" id="PTHR12618">
    <property type="entry name" value="PHD AND RING FINGER DOMAIN-CONTAINING PROTEIN 1"/>
    <property type="match status" value="1"/>
</dbReference>
<feature type="compositionally biased region" description="Polar residues" evidence="5">
    <location>
        <begin position="566"/>
        <end position="576"/>
    </location>
</feature>
<feature type="compositionally biased region" description="Basic and acidic residues" evidence="5">
    <location>
        <begin position="448"/>
        <end position="459"/>
    </location>
</feature>
<keyword evidence="1" id="KW-0479">Metal-binding</keyword>
<dbReference type="PROSITE" id="PS50016">
    <property type="entry name" value="ZF_PHD_2"/>
    <property type="match status" value="1"/>
</dbReference>
<feature type="compositionally biased region" description="Basic residues" evidence="5">
    <location>
        <begin position="158"/>
        <end position="168"/>
    </location>
</feature>
<dbReference type="Gene3D" id="3.30.40.10">
    <property type="entry name" value="Zinc/RING finger domain, C3HC4 (zinc finger)"/>
    <property type="match status" value="1"/>
</dbReference>
<dbReference type="PANTHER" id="PTHR12618:SF20">
    <property type="entry name" value="PHD AND RING FINGER DOMAIN-CONTAINING PROTEIN 1"/>
    <property type="match status" value="1"/>
</dbReference>
<feature type="domain" description="PHD-type" evidence="6">
    <location>
        <begin position="511"/>
        <end position="561"/>
    </location>
</feature>
<evidence type="ECO:0000313" key="7">
    <source>
        <dbReference type="EMBL" id="CEM37885.1"/>
    </source>
</evidence>
<feature type="compositionally biased region" description="Low complexity" evidence="5">
    <location>
        <begin position="435"/>
        <end position="447"/>
    </location>
</feature>
<keyword evidence="2 4" id="KW-0863">Zinc-finger</keyword>
<dbReference type="SUPFAM" id="SSF57903">
    <property type="entry name" value="FYVE/PHD zinc finger"/>
    <property type="match status" value="1"/>
</dbReference>
<dbReference type="InterPro" id="IPR011011">
    <property type="entry name" value="Znf_FYVE_PHD"/>
</dbReference>
<dbReference type="PROSITE" id="PS01359">
    <property type="entry name" value="ZF_PHD_1"/>
    <property type="match status" value="1"/>
</dbReference>
<dbReference type="OrthoDB" id="384106at2759"/>
<proteinExistence type="predicted"/>
<dbReference type="Pfam" id="PF00628">
    <property type="entry name" value="PHD"/>
    <property type="match status" value="1"/>
</dbReference>
<dbReference type="InterPro" id="IPR013083">
    <property type="entry name" value="Znf_RING/FYVE/PHD"/>
</dbReference>
<feature type="region of interest" description="Disordered" evidence="5">
    <location>
        <begin position="103"/>
        <end position="181"/>
    </location>
</feature>
<dbReference type="InParanoid" id="A0A0G4H2V6"/>
<evidence type="ECO:0000256" key="5">
    <source>
        <dbReference type="SAM" id="MobiDB-lite"/>
    </source>
</evidence>
<dbReference type="AlphaFoldDB" id="A0A0G4H2V6"/>
<protein>
    <recommendedName>
        <fullName evidence="6">PHD-type domain-containing protein</fullName>
    </recommendedName>
</protein>
<organism evidence="7 8">
    <name type="scientific">Vitrella brassicaformis (strain CCMP3155)</name>
    <dbReference type="NCBI Taxonomy" id="1169540"/>
    <lineage>
        <taxon>Eukaryota</taxon>
        <taxon>Sar</taxon>
        <taxon>Alveolata</taxon>
        <taxon>Colpodellida</taxon>
        <taxon>Vitrellaceae</taxon>
        <taxon>Vitrella</taxon>
    </lineage>
</organism>
<feature type="region of interest" description="Disordered" evidence="5">
    <location>
        <begin position="219"/>
        <end position="257"/>
    </location>
</feature>
<evidence type="ECO:0000256" key="4">
    <source>
        <dbReference type="PROSITE-ProRule" id="PRU00146"/>
    </source>
</evidence>
<dbReference type="InterPro" id="IPR019787">
    <property type="entry name" value="Znf_PHD-finger"/>
</dbReference>
<keyword evidence="3" id="KW-0862">Zinc</keyword>
<evidence type="ECO:0000256" key="1">
    <source>
        <dbReference type="ARBA" id="ARBA00022723"/>
    </source>
</evidence>
<evidence type="ECO:0000259" key="6">
    <source>
        <dbReference type="PROSITE" id="PS50016"/>
    </source>
</evidence>
<keyword evidence="8" id="KW-1185">Reference proteome</keyword>
<dbReference type="EMBL" id="CDMY01000961">
    <property type="protein sequence ID" value="CEM37885.1"/>
    <property type="molecule type" value="Genomic_DNA"/>
</dbReference>